<protein>
    <recommendedName>
        <fullName evidence="5">Translation initiation factor eIF2B subunit beta</fullName>
    </recommendedName>
    <alternativeName>
        <fullName evidence="6">eIF2B GDP-GTP exchange factor subunit beta</fullName>
    </alternativeName>
</protein>
<evidence type="ECO:0000256" key="7">
    <source>
        <dbReference type="ARBA" id="ARBA00046432"/>
    </source>
</evidence>
<dbReference type="Proteomes" id="UP000198970">
    <property type="component" value="Chromosome I"/>
</dbReference>
<proteinExistence type="inferred from homology"/>
<evidence type="ECO:0000256" key="6">
    <source>
        <dbReference type="ARBA" id="ARBA00044228"/>
    </source>
</evidence>
<dbReference type="SUPFAM" id="SSF100950">
    <property type="entry name" value="NagB/RpiA/CoA transferase-like"/>
    <property type="match status" value="1"/>
</dbReference>
<accession>A0ABY1C528</accession>
<dbReference type="PANTHER" id="PTHR45859:SF1">
    <property type="entry name" value="TRANSLATION INITIATION FACTOR EIF-2B SUBUNIT BETA"/>
    <property type="match status" value="1"/>
</dbReference>
<keyword evidence="2" id="KW-0963">Cytoplasm</keyword>
<dbReference type="InterPro" id="IPR042529">
    <property type="entry name" value="IF_2B-like_C"/>
</dbReference>
<dbReference type="GO" id="GO:0016853">
    <property type="term" value="F:isomerase activity"/>
    <property type="evidence" value="ECO:0007669"/>
    <property type="project" value="UniProtKB-KW"/>
</dbReference>
<comment type="similarity">
    <text evidence="8">Belongs to the eIF-2B alpha/beta/delta subunits family.</text>
</comment>
<evidence type="ECO:0000256" key="3">
    <source>
        <dbReference type="ARBA" id="ARBA00022540"/>
    </source>
</evidence>
<gene>
    <name evidence="9" type="ORF">SAMN02745906_1056</name>
</gene>
<dbReference type="Pfam" id="PF01008">
    <property type="entry name" value="IF-2B"/>
    <property type="match status" value="1"/>
</dbReference>
<evidence type="ECO:0000313" key="10">
    <source>
        <dbReference type="Proteomes" id="UP000198970"/>
    </source>
</evidence>
<dbReference type="PANTHER" id="PTHR45859">
    <property type="entry name" value="TRANSLATION INITIATION FACTOR EIF-2B SUBUNIT BETA"/>
    <property type="match status" value="1"/>
</dbReference>
<keyword evidence="3" id="KW-0396">Initiation factor</keyword>
<dbReference type="EMBL" id="LT630003">
    <property type="protein sequence ID" value="SET67775.1"/>
    <property type="molecule type" value="Genomic_DNA"/>
</dbReference>
<organism evidence="9 10">
    <name type="scientific">Lacrimispora sphenoides JCM 1415</name>
    <dbReference type="NCBI Taxonomy" id="1297793"/>
    <lineage>
        <taxon>Bacteria</taxon>
        <taxon>Bacillati</taxon>
        <taxon>Bacillota</taxon>
        <taxon>Clostridia</taxon>
        <taxon>Lachnospirales</taxon>
        <taxon>Lachnospiraceae</taxon>
        <taxon>Lacrimispora</taxon>
    </lineage>
</organism>
<evidence type="ECO:0000313" key="9">
    <source>
        <dbReference type="EMBL" id="SET67775.1"/>
    </source>
</evidence>
<dbReference type="RefSeq" id="WP_242941363.1">
    <property type="nucleotide sequence ID" value="NZ_LT630003.1"/>
</dbReference>
<evidence type="ECO:0000256" key="4">
    <source>
        <dbReference type="ARBA" id="ARBA00022917"/>
    </source>
</evidence>
<evidence type="ECO:0000256" key="8">
    <source>
        <dbReference type="RuleBase" id="RU003814"/>
    </source>
</evidence>
<keyword evidence="4" id="KW-0648">Protein biosynthesis</keyword>
<evidence type="ECO:0000256" key="1">
    <source>
        <dbReference type="ARBA" id="ARBA00004514"/>
    </source>
</evidence>
<keyword evidence="9" id="KW-0413">Isomerase</keyword>
<sequence length="328" mass="36559">MNLMTNEVREILPDNMREAFDSIVEQKVLGASNHIAMVGDMIEAIALRGKEEKRPVSQVIHEILTVAEFFIATRGEASQAVSNAILLMIHNVREYAGMDVESAAEHMIEDKNSYAATAADAVRQCVAYGVKLAEPMQKIFVYDYSSTVEKFLCGLKENGKQYEIYIAESRVIDGGRPFVRACQEAGHRIKFIPEAAMMYYLRDCDGVFMGAETFYPDGTGFNTTGSDIVGLICGYYKIPLYFLTPFIKLDIRPVTGGRKCLVYNDLKDKLTAGWDDDIDKEGIDFVTPELVGVEPGAIRAFITEIGVIPSEQMYGISMEYSKNLRGEL</sequence>
<evidence type="ECO:0000256" key="2">
    <source>
        <dbReference type="ARBA" id="ARBA00022490"/>
    </source>
</evidence>
<name>A0ABY1C528_9FIRM</name>
<dbReference type="InterPro" id="IPR037171">
    <property type="entry name" value="NagB/RpiA_transferase-like"/>
</dbReference>
<evidence type="ECO:0000256" key="5">
    <source>
        <dbReference type="ARBA" id="ARBA00044122"/>
    </source>
</evidence>
<comment type="subcellular location">
    <subcellularLocation>
        <location evidence="1">Cytoplasm</location>
        <location evidence="1">Cytosol</location>
    </subcellularLocation>
</comment>
<dbReference type="Gene3D" id="3.40.50.10470">
    <property type="entry name" value="Translation initiation factor eif-2b, domain 2"/>
    <property type="match status" value="1"/>
</dbReference>
<dbReference type="InterPro" id="IPR051855">
    <property type="entry name" value="eIF2B_beta_subunit"/>
</dbReference>
<comment type="subunit">
    <text evidence="7">Component of the translation initiation factor 2B (eIF2B) complex which is a heterodecamer of two sets of five different subunits: alpha, beta, gamma, delta and epsilon. Subunits alpha, beta and delta comprise a regulatory subcomplex and subunits epsilon and gamma comprise a catalytic subcomplex. Within the complex, the hexameric regulatory complex resides at the center, with the two heterodimeric catalytic subcomplexes bound on opposite sides.</text>
</comment>
<dbReference type="InterPro" id="IPR000649">
    <property type="entry name" value="IF-2B-related"/>
</dbReference>
<keyword evidence="10" id="KW-1185">Reference proteome</keyword>
<reference evidence="9 10" key="1">
    <citation type="submission" date="2016-10" db="EMBL/GenBank/DDBJ databases">
        <authorList>
            <person name="Varghese N."/>
            <person name="Submissions S."/>
        </authorList>
    </citation>
    <scope>NUCLEOTIDE SEQUENCE [LARGE SCALE GENOMIC DNA]</scope>
    <source>
        <strain evidence="9 10">ATCC 19403</strain>
    </source>
</reference>